<dbReference type="Proteomes" id="UP000178526">
    <property type="component" value="Unassembled WGS sequence"/>
</dbReference>
<evidence type="ECO:0000256" key="5">
    <source>
        <dbReference type="ARBA" id="ARBA00022777"/>
    </source>
</evidence>
<dbReference type="NCBIfam" id="TIGR00097">
    <property type="entry name" value="HMP-P_kinase"/>
    <property type="match status" value="1"/>
</dbReference>
<dbReference type="PANTHER" id="PTHR20858:SF17">
    <property type="entry name" value="HYDROXYMETHYLPYRIMIDINE_PHOSPHOMETHYLPYRIMIDINE KINASE THI20-RELATED"/>
    <property type="match status" value="1"/>
</dbReference>
<dbReference type="Pfam" id="PF08543">
    <property type="entry name" value="Phos_pyr_kin"/>
    <property type="match status" value="1"/>
</dbReference>
<dbReference type="EMBL" id="MGDB01000149">
    <property type="protein sequence ID" value="OGL38353.1"/>
    <property type="molecule type" value="Genomic_DNA"/>
</dbReference>
<keyword evidence="6" id="KW-0067">ATP-binding</keyword>
<comment type="pathway">
    <text evidence="1">Cofactor biosynthesis; thiamine diphosphate biosynthesis.</text>
</comment>
<evidence type="ECO:0000313" key="9">
    <source>
        <dbReference type="EMBL" id="OGL38353.1"/>
    </source>
</evidence>
<accession>A0A1F7R9X1</accession>
<dbReference type="Pfam" id="PF10120">
    <property type="entry name" value="ThiN"/>
    <property type="match status" value="1"/>
</dbReference>
<organism evidence="9 10">
    <name type="scientific">Candidatus Schekmanbacteria bacterium GWA2_38_11</name>
    <dbReference type="NCBI Taxonomy" id="1817876"/>
    <lineage>
        <taxon>Bacteria</taxon>
        <taxon>Candidatus Schekmaniibacteriota</taxon>
    </lineage>
</organism>
<dbReference type="FunFam" id="3.40.1190.20:FF:000003">
    <property type="entry name" value="Phosphomethylpyrimidine kinase ThiD"/>
    <property type="match status" value="1"/>
</dbReference>
<keyword evidence="4" id="KW-0547">Nucleotide-binding</keyword>
<comment type="caution">
    <text evidence="9">The sequence shown here is derived from an EMBL/GenBank/DDBJ whole genome shotgun (WGS) entry which is preliminary data.</text>
</comment>
<name>A0A1F7R9X1_9BACT</name>
<feature type="domain" description="Pyridoxamine kinase/Phosphomethylpyrimidine kinase" evidence="7">
    <location>
        <begin position="11"/>
        <end position="254"/>
    </location>
</feature>
<dbReference type="EC" id="2.7.1.49" evidence="2"/>
<evidence type="ECO:0000256" key="6">
    <source>
        <dbReference type="ARBA" id="ARBA00022840"/>
    </source>
</evidence>
<dbReference type="CDD" id="cd01169">
    <property type="entry name" value="HMPP_kinase"/>
    <property type="match status" value="1"/>
</dbReference>
<gene>
    <name evidence="9" type="ORF">A2042_10060</name>
</gene>
<dbReference type="GO" id="GO:0008972">
    <property type="term" value="F:phosphomethylpyrimidine kinase activity"/>
    <property type="evidence" value="ECO:0007669"/>
    <property type="project" value="InterPro"/>
</dbReference>
<evidence type="ECO:0000256" key="4">
    <source>
        <dbReference type="ARBA" id="ARBA00022741"/>
    </source>
</evidence>
<sequence length="451" mass="49313">MRKVLTIAGSDSGGGAGIQADLKTITVLGAYGMSVITAITAQNSLGVKAIQKIDTEIIEKQIDCIFEDFGADAVKTGMLFNAEILSRVTKRLKEYRVKNLVVDPVMVAKSGDYLLDKEGRIALKEKLVPQAFLITPNLYEASELTGIKVDSVAKMKKAAKVINEVGAKNVLIKGGHLRGDAVDVLYDGDCFYEFREKRINTVHTHGVGCTLSAAIATFLARKYNLHTSIGKAKNYVTQAIKGASPLGKGISPVNHFADMAQRLYNYGRFELLKEIKDAVAILKVEKISRLIPEVGSNLAFCLPGARDLNDVAAIPGRIIRLGHDVVTVAEPEFGVSSHVGKIVLTLNRYDEVFRSAMNIKFTEEILKACKSLEFRIAEFSRKKEPKNVRINEGKSLEWGVDSVLKREGGIPDIIFDRGGIGKEAMVRVTGKDPADVANKVIRINRGIQKKT</sequence>
<evidence type="ECO:0000313" key="10">
    <source>
        <dbReference type="Proteomes" id="UP000178526"/>
    </source>
</evidence>
<dbReference type="PANTHER" id="PTHR20858">
    <property type="entry name" value="PHOSPHOMETHYLPYRIMIDINE KINASE"/>
    <property type="match status" value="1"/>
</dbReference>
<keyword evidence="3" id="KW-0808">Transferase</keyword>
<reference evidence="9 10" key="1">
    <citation type="journal article" date="2016" name="Nat. Commun.">
        <title>Thousands of microbial genomes shed light on interconnected biogeochemical processes in an aquifer system.</title>
        <authorList>
            <person name="Anantharaman K."/>
            <person name="Brown C.T."/>
            <person name="Hug L.A."/>
            <person name="Sharon I."/>
            <person name="Castelle C.J."/>
            <person name="Probst A.J."/>
            <person name="Thomas B.C."/>
            <person name="Singh A."/>
            <person name="Wilkins M.J."/>
            <person name="Karaoz U."/>
            <person name="Brodie E.L."/>
            <person name="Williams K.H."/>
            <person name="Hubbard S.S."/>
            <person name="Banfield J.F."/>
        </authorList>
    </citation>
    <scope>NUCLEOTIDE SEQUENCE [LARGE SCALE GENOMIC DNA]</scope>
</reference>
<dbReference type="AlphaFoldDB" id="A0A1F7R9X1"/>
<evidence type="ECO:0000256" key="1">
    <source>
        <dbReference type="ARBA" id="ARBA00004948"/>
    </source>
</evidence>
<feature type="domain" description="Thiamine-phosphate synthase ThiN" evidence="8">
    <location>
        <begin position="275"/>
        <end position="441"/>
    </location>
</feature>
<dbReference type="InterPro" id="IPR036409">
    <property type="entry name" value="Aldolase_II/adducin_N_sf"/>
</dbReference>
<dbReference type="SUPFAM" id="SSF53639">
    <property type="entry name" value="AraD/HMP-PK domain-like"/>
    <property type="match status" value="1"/>
</dbReference>
<dbReference type="GO" id="GO:0009228">
    <property type="term" value="P:thiamine biosynthetic process"/>
    <property type="evidence" value="ECO:0007669"/>
    <property type="project" value="InterPro"/>
</dbReference>
<dbReference type="GO" id="GO:0005829">
    <property type="term" value="C:cytosol"/>
    <property type="evidence" value="ECO:0007669"/>
    <property type="project" value="TreeGrafter"/>
</dbReference>
<dbReference type="Gene3D" id="3.40.1190.20">
    <property type="match status" value="1"/>
</dbReference>
<dbReference type="Gene3D" id="3.40.225.10">
    <property type="entry name" value="Class II aldolase/adducin N-terminal domain"/>
    <property type="match status" value="1"/>
</dbReference>
<evidence type="ECO:0000256" key="2">
    <source>
        <dbReference type="ARBA" id="ARBA00012135"/>
    </source>
</evidence>
<protein>
    <recommendedName>
        <fullName evidence="2">hydroxymethylpyrimidine kinase</fullName>
        <ecNumber evidence="2">2.7.1.49</ecNumber>
    </recommendedName>
</protein>
<proteinExistence type="predicted"/>
<dbReference type="InterPro" id="IPR019293">
    <property type="entry name" value="ThiN"/>
</dbReference>
<dbReference type="InterPro" id="IPR004399">
    <property type="entry name" value="HMP/HMP-P_kinase_dom"/>
</dbReference>
<evidence type="ECO:0000259" key="8">
    <source>
        <dbReference type="Pfam" id="PF10120"/>
    </source>
</evidence>
<dbReference type="GO" id="GO:0005524">
    <property type="term" value="F:ATP binding"/>
    <property type="evidence" value="ECO:0007669"/>
    <property type="project" value="UniProtKB-KW"/>
</dbReference>
<keyword evidence="5 9" id="KW-0418">Kinase</keyword>
<dbReference type="InterPro" id="IPR013749">
    <property type="entry name" value="PM/HMP-P_kinase-1"/>
</dbReference>
<evidence type="ECO:0000256" key="3">
    <source>
        <dbReference type="ARBA" id="ARBA00022679"/>
    </source>
</evidence>
<dbReference type="InterPro" id="IPR029056">
    <property type="entry name" value="Ribokinase-like"/>
</dbReference>
<dbReference type="SUPFAM" id="SSF53613">
    <property type="entry name" value="Ribokinase-like"/>
    <property type="match status" value="1"/>
</dbReference>
<evidence type="ECO:0000259" key="7">
    <source>
        <dbReference type="Pfam" id="PF08543"/>
    </source>
</evidence>
<dbReference type="GO" id="GO:0008902">
    <property type="term" value="F:hydroxymethylpyrimidine kinase activity"/>
    <property type="evidence" value="ECO:0007669"/>
    <property type="project" value="UniProtKB-EC"/>
</dbReference>